<organism evidence="5 6">
    <name type="scientific">Kipferlia bialata</name>
    <dbReference type="NCBI Taxonomy" id="797122"/>
    <lineage>
        <taxon>Eukaryota</taxon>
        <taxon>Metamonada</taxon>
        <taxon>Carpediemonas-like organisms</taxon>
        <taxon>Kipferlia</taxon>
    </lineage>
</organism>
<dbReference type="InterPro" id="IPR015943">
    <property type="entry name" value="WD40/YVTN_repeat-like_dom_sf"/>
</dbReference>
<feature type="repeat" description="WD" evidence="3">
    <location>
        <begin position="195"/>
        <end position="236"/>
    </location>
</feature>
<keyword evidence="1 3" id="KW-0853">WD repeat</keyword>
<dbReference type="InterPro" id="IPR001680">
    <property type="entry name" value="WD40_rpt"/>
</dbReference>
<dbReference type="PRINTS" id="PR00320">
    <property type="entry name" value="GPROTEINBRPT"/>
</dbReference>
<dbReference type="EMBL" id="BDIP01000522">
    <property type="protein sequence ID" value="GIQ81879.1"/>
    <property type="molecule type" value="Genomic_DNA"/>
</dbReference>
<dbReference type="InterPro" id="IPR020472">
    <property type="entry name" value="WD40_PAC1"/>
</dbReference>
<feature type="region of interest" description="Disordered" evidence="4">
    <location>
        <begin position="272"/>
        <end position="336"/>
    </location>
</feature>
<name>A0A9K3CRD6_9EUKA</name>
<evidence type="ECO:0008006" key="7">
    <source>
        <dbReference type="Google" id="ProtNLM"/>
    </source>
</evidence>
<dbReference type="Proteomes" id="UP000265618">
    <property type="component" value="Unassembled WGS sequence"/>
</dbReference>
<evidence type="ECO:0000256" key="4">
    <source>
        <dbReference type="SAM" id="MobiDB-lite"/>
    </source>
</evidence>
<feature type="repeat" description="WD" evidence="3">
    <location>
        <begin position="105"/>
        <end position="146"/>
    </location>
</feature>
<gene>
    <name evidence="5" type="ORF">KIPB_002916</name>
</gene>
<dbReference type="PROSITE" id="PS00678">
    <property type="entry name" value="WD_REPEATS_1"/>
    <property type="match status" value="2"/>
</dbReference>
<feature type="non-terminal residue" evidence="5">
    <location>
        <position position="414"/>
    </location>
</feature>
<dbReference type="Pfam" id="PF00400">
    <property type="entry name" value="WD40"/>
    <property type="match status" value="6"/>
</dbReference>
<protein>
    <recommendedName>
        <fullName evidence="7">Anaphase-promoting complex subunit 4 WD40 domain-containing protein</fullName>
    </recommendedName>
</protein>
<keyword evidence="2" id="KW-0677">Repeat</keyword>
<dbReference type="PROSITE" id="PS50294">
    <property type="entry name" value="WD_REPEATS_REGION"/>
    <property type="match status" value="4"/>
</dbReference>
<keyword evidence="6" id="KW-1185">Reference proteome</keyword>
<feature type="compositionally biased region" description="Basic and acidic residues" evidence="4">
    <location>
        <begin position="272"/>
        <end position="295"/>
    </location>
</feature>
<dbReference type="AlphaFoldDB" id="A0A9K3CRD6"/>
<dbReference type="SUPFAM" id="SSF50978">
    <property type="entry name" value="WD40 repeat-like"/>
    <property type="match status" value="1"/>
</dbReference>
<dbReference type="OrthoDB" id="10264588at2759"/>
<evidence type="ECO:0000256" key="2">
    <source>
        <dbReference type="ARBA" id="ARBA00022737"/>
    </source>
</evidence>
<evidence type="ECO:0000313" key="6">
    <source>
        <dbReference type="Proteomes" id="UP000265618"/>
    </source>
</evidence>
<dbReference type="Gene3D" id="2.130.10.10">
    <property type="entry name" value="YVTN repeat-like/Quinoprotein amine dehydrogenase"/>
    <property type="match status" value="2"/>
</dbReference>
<dbReference type="InterPro" id="IPR019775">
    <property type="entry name" value="WD40_repeat_CS"/>
</dbReference>
<dbReference type="SMART" id="SM00320">
    <property type="entry name" value="WD40"/>
    <property type="match status" value="6"/>
</dbReference>
<dbReference type="CDD" id="cd00200">
    <property type="entry name" value="WD40"/>
    <property type="match status" value="1"/>
</dbReference>
<evidence type="ECO:0000256" key="1">
    <source>
        <dbReference type="ARBA" id="ARBA00022574"/>
    </source>
</evidence>
<feature type="repeat" description="WD" evidence="3">
    <location>
        <begin position="237"/>
        <end position="278"/>
    </location>
</feature>
<dbReference type="InterPro" id="IPR036322">
    <property type="entry name" value="WD40_repeat_dom_sf"/>
</dbReference>
<feature type="repeat" description="WD" evidence="3">
    <location>
        <begin position="63"/>
        <end position="104"/>
    </location>
</feature>
<feature type="region of interest" description="Disordered" evidence="4">
    <location>
        <begin position="343"/>
        <end position="362"/>
    </location>
</feature>
<evidence type="ECO:0000313" key="5">
    <source>
        <dbReference type="EMBL" id="GIQ81879.1"/>
    </source>
</evidence>
<dbReference type="PANTHER" id="PTHR19879">
    <property type="entry name" value="TRANSCRIPTION INITIATION FACTOR TFIID"/>
    <property type="match status" value="1"/>
</dbReference>
<comment type="caution">
    <text evidence="5">The sequence shown here is derived from an EMBL/GenBank/DDBJ whole genome shotgun (WGS) entry which is preliminary data.</text>
</comment>
<accession>A0A9K3CRD6</accession>
<proteinExistence type="predicted"/>
<feature type="repeat" description="WD" evidence="3">
    <location>
        <begin position="21"/>
        <end position="52"/>
    </location>
</feature>
<dbReference type="PROSITE" id="PS50082">
    <property type="entry name" value="WD_REPEATS_2"/>
    <property type="match status" value="5"/>
</dbReference>
<reference evidence="5 6" key="1">
    <citation type="journal article" date="2018" name="PLoS ONE">
        <title>The draft genome of Kipferlia bialata reveals reductive genome evolution in fornicate parasites.</title>
        <authorList>
            <person name="Tanifuji G."/>
            <person name="Takabayashi S."/>
            <person name="Kume K."/>
            <person name="Takagi M."/>
            <person name="Nakayama T."/>
            <person name="Kamikawa R."/>
            <person name="Inagaki Y."/>
            <person name="Hashimoto T."/>
        </authorList>
    </citation>
    <scope>NUCLEOTIDE SEQUENCE [LARGE SCALE GENOMIC DNA]</scope>
    <source>
        <strain evidence="5">NY0173</strain>
    </source>
</reference>
<feature type="compositionally biased region" description="Basic and acidic residues" evidence="4">
    <location>
        <begin position="303"/>
        <end position="324"/>
    </location>
</feature>
<evidence type="ECO:0000256" key="3">
    <source>
        <dbReference type="PROSITE-ProRule" id="PRU00221"/>
    </source>
</evidence>
<dbReference type="PANTHER" id="PTHR19879:SF9">
    <property type="entry name" value="TRANSCRIPTION INITIATION FACTOR TFIID SUBUNIT 5"/>
    <property type="match status" value="1"/>
</dbReference>
<sequence length="414" mass="44999">ASDDKAILIWNLEPSLRAFRFLGHSKKAVSVSFSPTSDLVASASFDNTIRLWTPTVRGDSIYRRGHTSPIRQVAFSEQGDELVTASDDKTAKVWDVEGLKFKYTLTGHTNWVRAASFCPDGRLIATASDDSTIRVWDTRTHETVSTIGLGQGLVLDAASVISCVCWSPDGTLLAAGVGDRVQIWDTRTLLLSQHYECHSGCVNALAWHPRGRALISVSDDGTARVLDTLMGRTAYTIKAHSGPVKGVACAPDGTGFVTGGADGKVLMWSMDGEGHRETPVPKSRASERDGVREVTRVSTTIMESKEREGERERERETAPERETPKPAQPMSSTAPLSVAVSGRAVGGERPQPVETAAHQEGLNADLTRTLGDIARQLEALTHMQGSFGQRLEGVEARLGVLEGRSQRKKREQRK</sequence>